<feature type="transmembrane region" description="Helical" evidence="1">
    <location>
        <begin position="17"/>
        <end position="35"/>
    </location>
</feature>
<keyword evidence="1" id="KW-1133">Transmembrane helix</keyword>
<organism evidence="2 3">
    <name type="scientific">Wandonia haliotis</name>
    <dbReference type="NCBI Taxonomy" id="574963"/>
    <lineage>
        <taxon>Bacteria</taxon>
        <taxon>Pseudomonadati</taxon>
        <taxon>Bacteroidota</taxon>
        <taxon>Flavobacteriia</taxon>
        <taxon>Flavobacteriales</taxon>
        <taxon>Crocinitomicaceae</taxon>
        <taxon>Wandonia</taxon>
    </lineage>
</organism>
<proteinExistence type="predicted"/>
<comment type="caution">
    <text evidence="2">The sequence shown here is derived from an EMBL/GenBank/DDBJ whole genome shotgun (WGS) entry which is preliminary data.</text>
</comment>
<evidence type="ECO:0000313" key="3">
    <source>
        <dbReference type="Proteomes" id="UP001501126"/>
    </source>
</evidence>
<keyword evidence="1" id="KW-0472">Membrane</keyword>
<feature type="transmembrane region" description="Helical" evidence="1">
    <location>
        <begin position="47"/>
        <end position="72"/>
    </location>
</feature>
<protein>
    <submittedName>
        <fullName evidence="2">Uncharacterized protein</fullName>
    </submittedName>
</protein>
<feature type="transmembrane region" description="Helical" evidence="1">
    <location>
        <begin position="192"/>
        <end position="209"/>
    </location>
</feature>
<feature type="transmembrane region" description="Helical" evidence="1">
    <location>
        <begin position="131"/>
        <end position="150"/>
    </location>
</feature>
<gene>
    <name evidence="2" type="ORF">GCM10009118_20190</name>
</gene>
<dbReference type="EMBL" id="BAAAFH010000011">
    <property type="protein sequence ID" value="GAA0875610.1"/>
    <property type="molecule type" value="Genomic_DNA"/>
</dbReference>
<dbReference type="Proteomes" id="UP001501126">
    <property type="component" value="Unassembled WGS sequence"/>
</dbReference>
<name>A0ABN1MRX2_9FLAO</name>
<feature type="transmembrane region" description="Helical" evidence="1">
    <location>
        <begin position="78"/>
        <end position="96"/>
    </location>
</feature>
<sequence>MMDKIEFVLFGLDLLEPMAFVTNMLVMLSCLYGYYRTKNVDSAFGRYWRLFFISFALASFFGGLSHVFWNYWWFYGKILPWFFGVVSTSFAALAMLEARTISPKAKSRWQMVIFLKALLVLVLAYSQWSFLFVAIDTILTLLGFAGIYGVTVMKQGYPSVRFVVYGVLVLLPSAFIFLLKYDLHRWMNREDLSHILMVIAIQLFAISVLRHKKSVTRTSLG</sequence>
<dbReference type="PROSITE" id="PS51257">
    <property type="entry name" value="PROKAR_LIPOPROTEIN"/>
    <property type="match status" value="1"/>
</dbReference>
<reference evidence="2 3" key="1">
    <citation type="journal article" date="2019" name="Int. J. Syst. Evol. Microbiol.">
        <title>The Global Catalogue of Microorganisms (GCM) 10K type strain sequencing project: providing services to taxonomists for standard genome sequencing and annotation.</title>
        <authorList>
            <consortium name="The Broad Institute Genomics Platform"/>
            <consortium name="The Broad Institute Genome Sequencing Center for Infectious Disease"/>
            <person name="Wu L."/>
            <person name="Ma J."/>
        </authorList>
    </citation>
    <scope>NUCLEOTIDE SEQUENCE [LARGE SCALE GENOMIC DNA]</scope>
    <source>
        <strain evidence="2 3">JCM 16083</strain>
    </source>
</reference>
<feature type="transmembrane region" description="Helical" evidence="1">
    <location>
        <begin position="162"/>
        <end position="180"/>
    </location>
</feature>
<feature type="transmembrane region" description="Helical" evidence="1">
    <location>
        <begin position="108"/>
        <end position="125"/>
    </location>
</feature>
<accession>A0ABN1MRX2</accession>
<keyword evidence="3" id="KW-1185">Reference proteome</keyword>
<dbReference type="RefSeq" id="WP_343787276.1">
    <property type="nucleotide sequence ID" value="NZ_BAAAFH010000011.1"/>
</dbReference>
<dbReference type="InterPro" id="IPR054235">
    <property type="entry name" value="DUF6962"/>
</dbReference>
<dbReference type="Pfam" id="PF22285">
    <property type="entry name" value="DUF6962"/>
    <property type="match status" value="1"/>
</dbReference>
<keyword evidence="1" id="KW-0812">Transmembrane</keyword>
<evidence type="ECO:0000256" key="1">
    <source>
        <dbReference type="SAM" id="Phobius"/>
    </source>
</evidence>
<evidence type="ECO:0000313" key="2">
    <source>
        <dbReference type="EMBL" id="GAA0875610.1"/>
    </source>
</evidence>